<keyword evidence="3" id="KW-1185">Reference proteome</keyword>
<dbReference type="Proteomes" id="UP000249522">
    <property type="component" value="Unassembled WGS sequence"/>
</dbReference>
<dbReference type="EMBL" id="QKRB01000044">
    <property type="protein sequence ID" value="PZD95200.1"/>
    <property type="molecule type" value="Genomic_DNA"/>
</dbReference>
<proteinExistence type="predicted"/>
<reference evidence="2 3" key="1">
    <citation type="submission" date="2018-06" db="EMBL/GenBank/DDBJ databases">
        <title>Paenibacillus imtechensis sp. nov.</title>
        <authorList>
            <person name="Pinnaka A.K."/>
            <person name="Singh H."/>
            <person name="Kaur M."/>
        </authorList>
    </citation>
    <scope>NUCLEOTIDE SEQUENCE [LARGE SCALE GENOMIC DNA]</scope>
    <source>
        <strain evidence="2 3">SMB1</strain>
    </source>
</reference>
<dbReference type="Pfam" id="PF03374">
    <property type="entry name" value="ANT"/>
    <property type="match status" value="1"/>
</dbReference>
<evidence type="ECO:0000259" key="1">
    <source>
        <dbReference type="PROSITE" id="PS51750"/>
    </source>
</evidence>
<feature type="domain" description="Bro-N" evidence="1">
    <location>
        <begin position="1"/>
        <end position="102"/>
    </location>
</feature>
<dbReference type="Pfam" id="PF02498">
    <property type="entry name" value="Bro-N"/>
    <property type="match status" value="1"/>
</dbReference>
<dbReference type="PROSITE" id="PS51750">
    <property type="entry name" value="BRO_N"/>
    <property type="match status" value="1"/>
</dbReference>
<dbReference type="OrthoDB" id="9812611at2"/>
<comment type="caution">
    <text evidence="2">The sequence shown here is derived from an EMBL/GenBank/DDBJ whole genome shotgun (WGS) entry which is preliminary data.</text>
</comment>
<dbReference type="InterPro" id="IPR003497">
    <property type="entry name" value="BRO_N_domain"/>
</dbReference>
<dbReference type="GO" id="GO:0003677">
    <property type="term" value="F:DNA binding"/>
    <property type="evidence" value="ECO:0007669"/>
    <property type="project" value="InterPro"/>
</dbReference>
<dbReference type="AlphaFoldDB" id="A0A2W1LAP2"/>
<gene>
    <name evidence="2" type="ORF">DNH61_11615</name>
</gene>
<sequence>MSQLFEFSGRDLRVISKSGEPWFVLKDVCELLDLGQVAGVKRRLSEDVISNHPLETAGGKQTVTIINEDGLYDVILESRKPEAKTFRKWITSEVIPSIRKHGAYMTPETIEKAILNPDFIIGLATKLKSETARADRAEIQLDEQRPLVAFAETCMDSERNMLVREVAKLASKNGLLIGERRLYIKLREWGLVCQNSTEPTQRGMELGVFEVIKGVRQTPKGSRDWETTKVTPKGQAYIINRLRREAA</sequence>
<organism evidence="2 3">
    <name type="scientific">Paenibacillus sambharensis</name>
    <dbReference type="NCBI Taxonomy" id="1803190"/>
    <lineage>
        <taxon>Bacteria</taxon>
        <taxon>Bacillati</taxon>
        <taxon>Bacillota</taxon>
        <taxon>Bacilli</taxon>
        <taxon>Bacillales</taxon>
        <taxon>Paenibacillaceae</taxon>
        <taxon>Paenibacillus</taxon>
    </lineage>
</organism>
<dbReference type="PANTHER" id="PTHR36180">
    <property type="entry name" value="DNA-BINDING PROTEIN-RELATED-RELATED"/>
    <property type="match status" value="1"/>
</dbReference>
<dbReference type="RefSeq" id="WP_111146829.1">
    <property type="nucleotide sequence ID" value="NZ_QKRB01000044.1"/>
</dbReference>
<dbReference type="PANTHER" id="PTHR36180:SF2">
    <property type="entry name" value="BRO FAMILY PROTEIN"/>
    <property type="match status" value="1"/>
</dbReference>
<evidence type="ECO:0000313" key="3">
    <source>
        <dbReference type="Proteomes" id="UP000249522"/>
    </source>
</evidence>
<dbReference type="SMART" id="SM01040">
    <property type="entry name" value="Bro-N"/>
    <property type="match status" value="1"/>
</dbReference>
<accession>A0A2W1LAP2</accession>
<dbReference type="InterPro" id="IPR005039">
    <property type="entry name" value="Ant_C"/>
</dbReference>
<evidence type="ECO:0000313" key="2">
    <source>
        <dbReference type="EMBL" id="PZD95200.1"/>
    </source>
</evidence>
<name>A0A2W1LAP2_9BACL</name>
<protein>
    <submittedName>
        <fullName evidence="2">Phage repressor protein/antirepressor Ant</fullName>
    </submittedName>
</protein>